<dbReference type="RefSeq" id="WP_310911029.1">
    <property type="nucleotide sequence ID" value="NZ_JAVLVT010000001.1"/>
</dbReference>
<dbReference type="InterPro" id="IPR050138">
    <property type="entry name" value="DHOase/Allantoinase_Hydrolase"/>
</dbReference>
<name>A0ABU2H2P4_9ACTN</name>
<evidence type="ECO:0000259" key="2">
    <source>
        <dbReference type="Pfam" id="PF01979"/>
    </source>
</evidence>
<feature type="domain" description="Amidohydrolase-related" evidence="2">
    <location>
        <begin position="55"/>
        <end position="418"/>
    </location>
</feature>
<proteinExistence type="predicted"/>
<evidence type="ECO:0000313" key="4">
    <source>
        <dbReference type="Proteomes" id="UP001250214"/>
    </source>
</evidence>
<organism evidence="3 4">
    <name type="scientific">Lipingzhangella rawalii</name>
    <dbReference type="NCBI Taxonomy" id="2055835"/>
    <lineage>
        <taxon>Bacteria</taxon>
        <taxon>Bacillati</taxon>
        <taxon>Actinomycetota</taxon>
        <taxon>Actinomycetes</taxon>
        <taxon>Streptosporangiales</taxon>
        <taxon>Nocardiopsidaceae</taxon>
        <taxon>Lipingzhangella</taxon>
    </lineage>
</organism>
<dbReference type="PANTHER" id="PTHR43668">
    <property type="entry name" value="ALLANTOINASE"/>
    <property type="match status" value="1"/>
</dbReference>
<comment type="caution">
    <text evidence="3">The sequence shown here is derived from an EMBL/GenBank/DDBJ whole genome shotgun (WGS) entry which is preliminary data.</text>
</comment>
<protein>
    <submittedName>
        <fullName evidence="3">Amidohydrolase family protein</fullName>
    </submittedName>
</protein>
<reference evidence="4" key="1">
    <citation type="submission" date="2023-07" db="EMBL/GenBank/DDBJ databases">
        <title>Novel species in the genus Lipingzhangella isolated from Sambhar Salt Lake.</title>
        <authorList>
            <person name="Jiya N."/>
            <person name="Kajale S."/>
            <person name="Sharma A."/>
        </authorList>
    </citation>
    <scope>NUCLEOTIDE SEQUENCE [LARGE SCALE GENOMIC DNA]</scope>
    <source>
        <strain evidence="4">LS1_29</strain>
    </source>
</reference>
<feature type="region of interest" description="Disordered" evidence="1">
    <location>
        <begin position="295"/>
        <end position="324"/>
    </location>
</feature>
<evidence type="ECO:0000313" key="3">
    <source>
        <dbReference type="EMBL" id="MDS1269566.1"/>
    </source>
</evidence>
<dbReference type="SUPFAM" id="SSF51338">
    <property type="entry name" value="Composite domain of metallo-dependent hydrolases"/>
    <property type="match status" value="1"/>
</dbReference>
<dbReference type="Proteomes" id="UP001250214">
    <property type="component" value="Unassembled WGS sequence"/>
</dbReference>
<dbReference type="EMBL" id="JAVLVT010000001">
    <property type="protein sequence ID" value="MDS1269566.1"/>
    <property type="molecule type" value="Genomic_DNA"/>
</dbReference>
<dbReference type="Pfam" id="PF01979">
    <property type="entry name" value="Amidohydro_1"/>
    <property type="match status" value="1"/>
</dbReference>
<keyword evidence="4" id="KW-1185">Reference proteome</keyword>
<sequence length="427" mass="44740">MRPYTVRSQRVATPQGVVPAVVTICDGQISDVSVIDGHARGLGGEVDLDLQDTALLPGLVDLDVRAGGPASELERTYAELGAAAVRGGVTTVVVAPAPAEPAIVEPAALATHQHAASRSAQVNVWHLGGVAPTSSPADLAELRAGGVLGMYGSLADGGAPDLDCLDDAQLHKAMAETAALDLPFLVHAEDKEECTGGPGPGERPPRAERRGVERVIAGARVTGARVHLTPFTAAECAALLEASRALGLRLSAQTNPHYLCLPAEQIPDGGHALGCRPPLRSNANRQALWSALLEANKPESTRGRSGPTPRTPLPGLSSVGSGHRPATGLHTVEWSLSALWTAARRRGQGLAALERWTARYPAQLIGLGHRTGRIAPGYNADLVAFAPEEHYRVPHDAGSLYATRQLQGRVVGTWVSGQRLYDELSNM</sequence>
<dbReference type="Gene3D" id="3.20.20.140">
    <property type="entry name" value="Metal-dependent hydrolases"/>
    <property type="match status" value="1"/>
</dbReference>
<dbReference type="SUPFAM" id="SSF51556">
    <property type="entry name" value="Metallo-dependent hydrolases"/>
    <property type="match status" value="1"/>
</dbReference>
<accession>A0ABU2H2P4</accession>
<dbReference type="InterPro" id="IPR032466">
    <property type="entry name" value="Metal_Hydrolase"/>
</dbReference>
<dbReference type="InterPro" id="IPR006680">
    <property type="entry name" value="Amidohydro-rel"/>
</dbReference>
<dbReference type="PANTHER" id="PTHR43668:SF2">
    <property type="entry name" value="ALLANTOINASE"/>
    <property type="match status" value="1"/>
</dbReference>
<gene>
    <name evidence="3" type="ORF">RIF23_04550</name>
</gene>
<evidence type="ECO:0000256" key="1">
    <source>
        <dbReference type="SAM" id="MobiDB-lite"/>
    </source>
</evidence>
<dbReference type="InterPro" id="IPR011059">
    <property type="entry name" value="Metal-dep_hydrolase_composite"/>
</dbReference>